<feature type="transmembrane region" description="Helical" evidence="6">
    <location>
        <begin position="197"/>
        <end position="214"/>
    </location>
</feature>
<evidence type="ECO:0000313" key="7">
    <source>
        <dbReference type="EMBL" id="WGV17212.1"/>
    </source>
</evidence>
<dbReference type="PANTHER" id="PTHR47089">
    <property type="entry name" value="ABC TRANSPORTER, PERMEASE PROTEIN"/>
    <property type="match status" value="1"/>
</dbReference>
<feature type="transmembrane region" description="Helical" evidence="6">
    <location>
        <begin position="114"/>
        <end position="137"/>
    </location>
</feature>
<dbReference type="RefSeq" id="WP_281468296.1">
    <property type="nucleotide sequence ID" value="NZ_CP124535.1"/>
</dbReference>
<keyword evidence="2" id="KW-1003">Cell membrane</keyword>
<name>A0ABY8Q970_9RHOB</name>
<evidence type="ECO:0000256" key="1">
    <source>
        <dbReference type="ARBA" id="ARBA00004651"/>
    </source>
</evidence>
<dbReference type="PANTHER" id="PTHR47089:SF1">
    <property type="entry name" value="GUANOSINE ABC TRANSPORTER PERMEASE PROTEIN NUPP"/>
    <property type="match status" value="1"/>
</dbReference>
<evidence type="ECO:0000313" key="8">
    <source>
        <dbReference type="Proteomes" id="UP001230978"/>
    </source>
</evidence>
<dbReference type="EMBL" id="CP124535">
    <property type="protein sequence ID" value="WGV17212.1"/>
    <property type="molecule type" value="Genomic_DNA"/>
</dbReference>
<dbReference type="InterPro" id="IPR001851">
    <property type="entry name" value="ABC_transp_permease"/>
</dbReference>
<accession>A0ABY8Q970</accession>
<organism evidence="7 8">
    <name type="scientific">Fuscovulum ytuae</name>
    <dbReference type="NCBI Taxonomy" id="3042299"/>
    <lineage>
        <taxon>Bacteria</taxon>
        <taxon>Pseudomonadati</taxon>
        <taxon>Pseudomonadota</taxon>
        <taxon>Alphaproteobacteria</taxon>
        <taxon>Rhodobacterales</taxon>
        <taxon>Paracoccaceae</taxon>
        <taxon>Fuscovulum</taxon>
    </lineage>
</organism>
<dbReference type="Pfam" id="PF02653">
    <property type="entry name" value="BPD_transp_2"/>
    <property type="match status" value="1"/>
</dbReference>
<evidence type="ECO:0000256" key="2">
    <source>
        <dbReference type="ARBA" id="ARBA00022475"/>
    </source>
</evidence>
<feature type="transmembrane region" description="Helical" evidence="6">
    <location>
        <begin position="323"/>
        <end position="345"/>
    </location>
</feature>
<proteinExistence type="predicted"/>
<keyword evidence="8" id="KW-1185">Reference proteome</keyword>
<reference evidence="7 8" key="1">
    <citation type="submission" date="2023-04" db="EMBL/GenBank/DDBJ databases">
        <title>YMD61, complete Genome.</title>
        <authorList>
            <person name="Zhang J."/>
        </authorList>
    </citation>
    <scope>NUCLEOTIDE SEQUENCE [LARGE SCALE GENOMIC DNA]</scope>
    <source>
        <strain evidence="7 8">YMD61</strain>
    </source>
</reference>
<protein>
    <submittedName>
        <fullName evidence="7">ABC transporter permease</fullName>
    </submittedName>
</protein>
<dbReference type="CDD" id="cd06580">
    <property type="entry name" value="TM_PBP1_transp_TpRbsC_like"/>
    <property type="match status" value="1"/>
</dbReference>
<evidence type="ECO:0000256" key="3">
    <source>
        <dbReference type="ARBA" id="ARBA00022692"/>
    </source>
</evidence>
<evidence type="ECO:0000256" key="6">
    <source>
        <dbReference type="SAM" id="Phobius"/>
    </source>
</evidence>
<dbReference type="Proteomes" id="UP001230978">
    <property type="component" value="Chromosome"/>
</dbReference>
<feature type="transmembrane region" description="Helical" evidence="6">
    <location>
        <begin position="149"/>
        <end position="168"/>
    </location>
</feature>
<feature type="transmembrane region" description="Helical" evidence="6">
    <location>
        <begin position="91"/>
        <end position="108"/>
    </location>
</feature>
<keyword evidence="3 6" id="KW-0812">Transmembrane</keyword>
<sequence length="349" mass="35504">MRIERRDEVSVAALILAPLAAVLAALILCAGLIAMAGVSPLTAYAEMLRGAFGSRLAVTETLTRASPLILTGLAAAVAFRARLWNIGGEGQFYMGALAAAALGHSVVVGMPLPAAWAVIAGGAMAAGAVLLLIPALLRLRFGVDEVVTTLLLNFVALLFVGLMVEGVLKDPMAFGWPQSVPVAARLRLPDLVPRSRLHVGLVLAVIVAGIIWLVQARTVFGAETRAAGLNPQAAAFAGVPITATLAKVAVLSGGLAGLAGAIEVLGPVGYVTTTLSPGFGYAGIVVAMLAALHPAGVVAASVFVATIFVGADAMSRATGVPSFIADVIMAVALLSMLVALLFATYRVRT</sequence>
<gene>
    <name evidence="7" type="ORF">QF092_05245</name>
</gene>
<feature type="transmembrane region" description="Helical" evidence="6">
    <location>
        <begin position="279"/>
        <end position="311"/>
    </location>
</feature>
<evidence type="ECO:0000256" key="5">
    <source>
        <dbReference type="ARBA" id="ARBA00023136"/>
    </source>
</evidence>
<feature type="transmembrane region" description="Helical" evidence="6">
    <location>
        <begin position="12"/>
        <end position="41"/>
    </location>
</feature>
<feature type="transmembrane region" description="Helical" evidence="6">
    <location>
        <begin position="235"/>
        <end position="259"/>
    </location>
</feature>
<comment type="subcellular location">
    <subcellularLocation>
        <location evidence="1">Cell membrane</location>
        <topology evidence="1">Multi-pass membrane protein</topology>
    </subcellularLocation>
</comment>
<keyword evidence="5 6" id="KW-0472">Membrane</keyword>
<keyword evidence="4 6" id="KW-1133">Transmembrane helix</keyword>
<feature type="transmembrane region" description="Helical" evidence="6">
    <location>
        <begin position="61"/>
        <end position="79"/>
    </location>
</feature>
<evidence type="ECO:0000256" key="4">
    <source>
        <dbReference type="ARBA" id="ARBA00022989"/>
    </source>
</evidence>